<dbReference type="AlphaFoldDB" id="A0A9W7ZPU1"/>
<dbReference type="InterPro" id="IPR014044">
    <property type="entry name" value="CAP_dom"/>
</dbReference>
<accession>A0A9W7ZPU1</accession>
<dbReference type="CDD" id="cd05379">
    <property type="entry name" value="CAP_bacterial"/>
    <property type="match status" value="1"/>
</dbReference>
<comment type="caution">
    <text evidence="3">The sequence shown here is derived from an EMBL/GenBank/DDBJ whole genome shotgun (WGS) entry which is preliminary data.</text>
</comment>
<keyword evidence="4" id="KW-1185">Reference proteome</keyword>
<dbReference type="EMBL" id="JANBPU010000711">
    <property type="protein sequence ID" value="KAJ1909657.1"/>
    <property type="molecule type" value="Genomic_DNA"/>
</dbReference>
<gene>
    <name evidence="3" type="ORF">H4219_006369</name>
</gene>
<protein>
    <recommendedName>
        <fullName evidence="2">SCP domain-containing protein</fullName>
    </recommendedName>
</protein>
<evidence type="ECO:0000256" key="1">
    <source>
        <dbReference type="SAM" id="SignalP"/>
    </source>
</evidence>
<name>A0A9W7ZPU1_9FUNG</name>
<dbReference type="PANTHER" id="PTHR31157">
    <property type="entry name" value="SCP DOMAIN-CONTAINING PROTEIN"/>
    <property type="match status" value="1"/>
</dbReference>
<dbReference type="Pfam" id="PF00188">
    <property type="entry name" value="CAP"/>
    <property type="match status" value="1"/>
</dbReference>
<feature type="chain" id="PRO_5040883121" description="SCP domain-containing protein" evidence="1">
    <location>
        <begin position="31"/>
        <end position="228"/>
    </location>
</feature>
<reference evidence="3" key="1">
    <citation type="submission" date="2022-07" db="EMBL/GenBank/DDBJ databases">
        <title>Phylogenomic reconstructions and comparative analyses of Kickxellomycotina fungi.</title>
        <authorList>
            <person name="Reynolds N.K."/>
            <person name="Stajich J.E."/>
            <person name="Barry K."/>
            <person name="Grigoriev I.V."/>
            <person name="Crous P."/>
            <person name="Smith M.E."/>
        </authorList>
    </citation>
    <scope>NUCLEOTIDE SEQUENCE</scope>
    <source>
        <strain evidence="3">NBRC 100468</strain>
    </source>
</reference>
<dbReference type="SUPFAM" id="SSF55797">
    <property type="entry name" value="PR-1-like"/>
    <property type="match status" value="1"/>
</dbReference>
<organism evidence="3 4">
    <name type="scientific">Mycoemilia scoparia</name>
    <dbReference type="NCBI Taxonomy" id="417184"/>
    <lineage>
        <taxon>Eukaryota</taxon>
        <taxon>Fungi</taxon>
        <taxon>Fungi incertae sedis</taxon>
        <taxon>Zoopagomycota</taxon>
        <taxon>Kickxellomycotina</taxon>
        <taxon>Kickxellomycetes</taxon>
        <taxon>Kickxellales</taxon>
        <taxon>Kickxellaceae</taxon>
        <taxon>Mycoemilia</taxon>
    </lineage>
</organism>
<dbReference type="PANTHER" id="PTHR31157:SF1">
    <property type="entry name" value="SCP DOMAIN-CONTAINING PROTEIN"/>
    <property type="match status" value="1"/>
</dbReference>
<evidence type="ECO:0000313" key="4">
    <source>
        <dbReference type="Proteomes" id="UP001150538"/>
    </source>
</evidence>
<feature type="domain" description="SCP" evidence="2">
    <location>
        <begin position="82"/>
        <end position="182"/>
    </location>
</feature>
<dbReference type="Gene3D" id="3.40.33.10">
    <property type="entry name" value="CAP"/>
    <property type="match status" value="1"/>
</dbReference>
<feature type="signal peptide" evidence="1">
    <location>
        <begin position="1"/>
        <end position="30"/>
    </location>
</feature>
<dbReference type="OrthoDB" id="568194at2759"/>
<dbReference type="InterPro" id="IPR035940">
    <property type="entry name" value="CAP_sf"/>
</dbReference>
<keyword evidence="1" id="KW-0732">Signal</keyword>
<evidence type="ECO:0000259" key="2">
    <source>
        <dbReference type="Pfam" id="PF00188"/>
    </source>
</evidence>
<proteinExistence type="predicted"/>
<evidence type="ECO:0000313" key="3">
    <source>
        <dbReference type="EMBL" id="KAJ1909657.1"/>
    </source>
</evidence>
<dbReference type="Proteomes" id="UP001150538">
    <property type="component" value="Unassembled WGS sequence"/>
</dbReference>
<sequence length="228" mass="24282">MLFFTSKSLIAATCIMLATMLATIPGTTNGAPVTKKVVTKKVVVVKNPAPAPASTTTTTKPTSSADGSIKMSLEDMNKMLCLLNNFRAQNGKPPVALHPDIAKSAGSHSTYMKSLGKLSHDDPNGKLQQRIERFGFKGVGYAAENIFEGSSSVDVAMDSWKKSPDHKKNMLSGDVVFVGFGLDGEYFTQQFAAPMDKKGYPAKGSFQTCPKGGVKFSVKTEAGVSISF</sequence>